<dbReference type="Pfam" id="PF14333">
    <property type="entry name" value="DUF4389"/>
    <property type="match status" value="2"/>
</dbReference>
<keyword evidence="4" id="KW-1185">Reference proteome</keyword>
<evidence type="ECO:0000256" key="1">
    <source>
        <dbReference type="SAM" id="MobiDB-lite"/>
    </source>
</evidence>
<keyword evidence="2" id="KW-1133">Transmembrane helix</keyword>
<feature type="compositionally biased region" description="Low complexity" evidence="1">
    <location>
        <begin position="539"/>
        <end position="577"/>
    </location>
</feature>
<organism evidence="3 4">
    <name type="scientific">Arthrobacter ginsengisoli</name>
    <dbReference type="NCBI Taxonomy" id="1356565"/>
    <lineage>
        <taxon>Bacteria</taxon>
        <taxon>Bacillati</taxon>
        <taxon>Actinomycetota</taxon>
        <taxon>Actinomycetes</taxon>
        <taxon>Micrococcales</taxon>
        <taxon>Micrococcaceae</taxon>
        <taxon>Arthrobacter</taxon>
    </lineage>
</organism>
<dbReference type="EMBL" id="JAVDVQ010000004">
    <property type="protein sequence ID" value="MDR7082142.1"/>
    <property type="molecule type" value="Genomic_DNA"/>
</dbReference>
<evidence type="ECO:0000313" key="4">
    <source>
        <dbReference type="Proteomes" id="UP001252243"/>
    </source>
</evidence>
<reference evidence="3 4" key="1">
    <citation type="submission" date="2023-07" db="EMBL/GenBank/DDBJ databases">
        <title>Sorghum-associated microbial communities from plants grown in Nebraska, USA.</title>
        <authorList>
            <person name="Schachtman D."/>
        </authorList>
    </citation>
    <scope>NUCLEOTIDE SEQUENCE [LARGE SCALE GENOMIC DNA]</scope>
    <source>
        <strain evidence="3 4">BE167</strain>
    </source>
</reference>
<dbReference type="InterPro" id="IPR025498">
    <property type="entry name" value="DUF4389"/>
</dbReference>
<evidence type="ECO:0000313" key="3">
    <source>
        <dbReference type="EMBL" id="MDR7082142.1"/>
    </source>
</evidence>
<proteinExistence type="predicted"/>
<dbReference type="Proteomes" id="UP001252243">
    <property type="component" value="Unassembled WGS sequence"/>
</dbReference>
<evidence type="ECO:0008006" key="5">
    <source>
        <dbReference type="Google" id="ProtNLM"/>
    </source>
</evidence>
<accession>A0ABU1UAE3</accession>
<comment type="caution">
    <text evidence="3">The sequence shown here is derived from an EMBL/GenBank/DDBJ whole genome shotgun (WGS) entry which is preliminary data.</text>
</comment>
<feature type="transmembrane region" description="Helical" evidence="2">
    <location>
        <begin position="304"/>
        <end position="332"/>
    </location>
</feature>
<keyword evidence="2" id="KW-0472">Membrane</keyword>
<keyword evidence="2" id="KW-0812">Transmembrane</keyword>
<name>A0ABU1UAE3_9MICC</name>
<sequence>MRAGRIVMLVLGTLSALLGLGLLAGAGAAGFANYLQRDNGYFTTPSERYFTNSYALTTPRLDIMTEGGVPDTAPVGVVGSVMLGGSAVAGKEIFIGVGPRNDVAAYLEGVSHSEITEVRFNPFRVEYRDVAGVNVPARPADQGFWAASATGPGEQQLEWDLRSGSWAVVIMNADASAPVAVDMKAGARSNLLWPVFIGLLVGGIVLLLIGIPLIVLGAVGLGRGKNGHPQPGQSVSGQPQPGQLHGVATGSAPQLYAAGAVAGAPGVPGAVPGAPPPGSVAVYPARLSGYLDPNLSRWKWLVKWFLAIPHFIVLFFLWFAFGVVTIVAWFAILFTGRYPRSLFNFNVGVIRWSWRVAFYSYAALGTDIYPPFTLERTDYPADFDVDYPEKLSRGLVLVKAWLLAIPHLLIIALLTGTAQTWVYRDGEWVQVGMGLSLFGLLVFIAGVILLFTGVFSRGLFDFLMGLDRWIYRVTAYVALMRDEYPPFHLDMGPRDPGDTAAVPSAVPPAGPEYASVPGGAGPANTQSGFYGIGGPAAHGTDNPAGPAGAATPGGADTPAAPDRAAAPRPDNPATPDADNPHRT</sequence>
<feature type="transmembrane region" description="Helical" evidence="2">
    <location>
        <begin position="191"/>
        <end position="221"/>
    </location>
</feature>
<feature type="transmembrane region" description="Helical" evidence="2">
    <location>
        <begin position="400"/>
        <end position="423"/>
    </location>
</feature>
<protein>
    <recommendedName>
        <fullName evidence="5">DUF4389 domain-containing protein</fullName>
    </recommendedName>
</protein>
<feature type="region of interest" description="Disordered" evidence="1">
    <location>
        <begin position="490"/>
        <end position="583"/>
    </location>
</feature>
<evidence type="ECO:0000256" key="2">
    <source>
        <dbReference type="SAM" id="Phobius"/>
    </source>
</evidence>
<feature type="transmembrane region" description="Helical" evidence="2">
    <location>
        <begin position="435"/>
        <end position="460"/>
    </location>
</feature>
<gene>
    <name evidence="3" type="ORF">J2X01_001427</name>
</gene>
<dbReference type="RefSeq" id="WP_310052260.1">
    <property type="nucleotide sequence ID" value="NZ_JAVDVQ010000004.1"/>
</dbReference>